<comment type="similarity">
    <text evidence="5">Belongs to the BCAP29/BCAP31 family.</text>
</comment>
<evidence type="ECO:0000256" key="2">
    <source>
        <dbReference type="ARBA" id="ARBA00022692"/>
    </source>
</evidence>
<gene>
    <name evidence="8" type="primary">KAFR0G03290</name>
    <name evidence="8" type="ORF">KAFR_0G03290</name>
</gene>
<dbReference type="GO" id="GO:0070973">
    <property type="term" value="P:protein localization to endoplasmic reticulum exit site"/>
    <property type="evidence" value="ECO:0007669"/>
    <property type="project" value="UniProtKB-UniRule"/>
</dbReference>
<sequence>MSLYYSLIFAILVFEVVLFAILALPIPTKYRKPITLVLIKPFQNSTIQISIKCILGFIALLFVDAINKVYNINLELNSELNPNSEKIEILSRKFLQQRNLYLTGITLFLTFVVMRTFGLVHELLRLKEIYRSDEPKKQINVKLTKDELLKEMELKDKEIKRLKEKAASLSNEL</sequence>
<evidence type="ECO:0000256" key="5">
    <source>
        <dbReference type="RuleBase" id="RU367026"/>
    </source>
</evidence>
<evidence type="ECO:0000313" key="8">
    <source>
        <dbReference type="EMBL" id="CCF59361.1"/>
    </source>
</evidence>
<keyword evidence="9" id="KW-1185">Reference proteome</keyword>
<evidence type="ECO:0000256" key="6">
    <source>
        <dbReference type="SAM" id="Coils"/>
    </source>
</evidence>
<feature type="transmembrane region" description="Helical" evidence="5">
    <location>
        <begin position="47"/>
        <end position="66"/>
    </location>
</feature>
<dbReference type="GO" id="GO:0005789">
    <property type="term" value="C:endoplasmic reticulum membrane"/>
    <property type="evidence" value="ECO:0007669"/>
    <property type="project" value="UniProtKB-SubCell"/>
</dbReference>
<dbReference type="KEGG" id="kaf:KAFR_0G03290"/>
<dbReference type="InterPro" id="IPR040463">
    <property type="entry name" value="BAP29/BAP31_N"/>
</dbReference>
<evidence type="ECO:0000256" key="1">
    <source>
        <dbReference type="ARBA" id="ARBA00004141"/>
    </source>
</evidence>
<dbReference type="RefSeq" id="XP_003958496.1">
    <property type="nucleotide sequence ID" value="XM_003958447.1"/>
</dbReference>
<dbReference type="HOGENOM" id="CLU_087648_0_0_1"/>
<organism evidence="8 9">
    <name type="scientific">Kazachstania africana (strain ATCC 22294 / BCRC 22015 / CBS 2517 / CECT 1963 / NBRC 1671 / NRRL Y-8276)</name>
    <name type="common">Yeast</name>
    <name type="synonym">Kluyveromyces africanus</name>
    <dbReference type="NCBI Taxonomy" id="1071382"/>
    <lineage>
        <taxon>Eukaryota</taxon>
        <taxon>Fungi</taxon>
        <taxon>Dikarya</taxon>
        <taxon>Ascomycota</taxon>
        <taxon>Saccharomycotina</taxon>
        <taxon>Saccharomycetes</taxon>
        <taxon>Saccharomycetales</taxon>
        <taxon>Saccharomycetaceae</taxon>
        <taxon>Kazachstania</taxon>
    </lineage>
</organism>
<comment type="subcellular location">
    <subcellularLocation>
        <location evidence="5">Endoplasmic reticulum membrane</location>
        <topology evidence="5">Multi-pass membrane protein</topology>
    </subcellularLocation>
    <subcellularLocation>
        <location evidence="1">Membrane</location>
        <topology evidence="1">Multi-pass membrane protein</topology>
    </subcellularLocation>
</comment>
<dbReference type="InParanoid" id="H2AYB1"/>
<keyword evidence="2 5" id="KW-0812">Transmembrane</keyword>
<name>H2AYB1_KAZAF</name>
<dbReference type="Proteomes" id="UP000005220">
    <property type="component" value="Chromosome 7"/>
</dbReference>
<evidence type="ECO:0000256" key="4">
    <source>
        <dbReference type="ARBA" id="ARBA00023136"/>
    </source>
</evidence>
<dbReference type="PANTHER" id="PTHR12701">
    <property type="entry name" value="BCR-ASSOCIATED PROTEIN, BAP"/>
    <property type="match status" value="1"/>
</dbReference>
<dbReference type="Pfam" id="PF05529">
    <property type="entry name" value="Bap31"/>
    <property type="match status" value="1"/>
</dbReference>
<feature type="transmembrane region" description="Helical" evidence="5">
    <location>
        <begin position="6"/>
        <end position="26"/>
    </location>
</feature>
<keyword evidence="5" id="KW-0256">Endoplasmic reticulum</keyword>
<keyword evidence="3 5" id="KW-1133">Transmembrane helix</keyword>
<keyword evidence="5" id="KW-0931">ER-Golgi transport</keyword>
<keyword evidence="5" id="KW-0653">Protein transport</keyword>
<dbReference type="PANTHER" id="PTHR12701:SF20">
    <property type="entry name" value="ENDOPLASMIC RETICULUM TRANSMEMBRANE PROTEIN"/>
    <property type="match status" value="1"/>
</dbReference>
<proteinExistence type="inferred from homology"/>
<comment type="function">
    <text evidence="5">May play a role in anterograde transport of membrane proteins from the endoplasmic reticulum to the Golgi.</text>
</comment>
<dbReference type="AlphaFoldDB" id="H2AYB1"/>
<reference evidence="8 9" key="1">
    <citation type="journal article" date="2011" name="Proc. Natl. Acad. Sci. U.S.A.">
        <title>Evolutionary erosion of yeast sex chromosomes by mating-type switching accidents.</title>
        <authorList>
            <person name="Gordon J.L."/>
            <person name="Armisen D."/>
            <person name="Proux-Wera E."/>
            <person name="Oheigeartaigh S.S."/>
            <person name="Byrne K.P."/>
            <person name="Wolfe K.H."/>
        </authorList>
    </citation>
    <scope>NUCLEOTIDE SEQUENCE [LARGE SCALE GENOMIC DNA]</scope>
    <source>
        <strain evidence="9">ATCC 22294 / BCRC 22015 / CBS 2517 / CECT 1963 / NBRC 1671 / NRRL Y-8276</strain>
    </source>
</reference>
<evidence type="ECO:0000313" key="9">
    <source>
        <dbReference type="Proteomes" id="UP000005220"/>
    </source>
</evidence>
<dbReference type="GO" id="GO:0006886">
    <property type="term" value="P:intracellular protein transport"/>
    <property type="evidence" value="ECO:0007669"/>
    <property type="project" value="UniProtKB-UniRule"/>
</dbReference>
<keyword evidence="4 5" id="KW-0472">Membrane</keyword>
<dbReference type="GeneID" id="13887340"/>
<dbReference type="InterPro" id="IPR008417">
    <property type="entry name" value="BAP29/BAP31"/>
</dbReference>
<protein>
    <recommendedName>
        <fullName evidence="5">Endoplasmic reticulum transmembrane protein</fullName>
    </recommendedName>
</protein>
<dbReference type="STRING" id="1071382.H2AYB1"/>
<keyword evidence="5" id="KW-0813">Transport</keyword>
<dbReference type="FunCoup" id="H2AYB1">
    <property type="interactions" value="705"/>
</dbReference>
<dbReference type="OrthoDB" id="435607at2759"/>
<feature type="domain" description="BAP29/BAP31 transmembrane" evidence="7">
    <location>
        <begin position="1"/>
        <end position="130"/>
    </location>
</feature>
<keyword evidence="6" id="KW-0175">Coiled coil</keyword>
<dbReference type="eggNOG" id="KOG1962">
    <property type="taxonomic scope" value="Eukaryota"/>
</dbReference>
<feature type="transmembrane region" description="Helical" evidence="5">
    <location>
        <begin position="100"/>
        <end position="120"/>
    </location>
</feature>
<dbReference type="EMBL" id="HE650827">
    <property type="protein sequence ID" value="CCF59361.1"/>
    <property type="molecule type" value="Genomic_DNA"/>
</dbReference>
<feature type="coiled-coil region" evidence="6">
    <location>
        <begin position="145"/>
        <end position="172"/>
    </location>
</feature>
<accession>H2AYB1</accession>
<evidence type="ECO:0000256" key="3">
    <source>
        <dbReference type="ARBA" id="ARBA00022989"/>
    </source>
</evidence>
<dbReference type="GO" id="GO:0006888">
    <property type="term" value="P:endoplasmic reticulum to Golgi vesicle-mediated transport"/>
    <property type="evidence" value="ECO:0007669"/>
    <property type="project" value="UniProtKB-UniRule"/>
</dbReference>
<evidence type="ECO:0000259" key="7">
    <source>
        <dbReference type="Pfam" id="PF05529"/>
    </source>
</evidence>